<evidence type="ECO:0000259" key="4">
    <source>
        <dbReference type="Pfam" id="PF00535"/>
    </source>
</evidence>
<sequence length="297" mass="33015">MAESAPNLSVIIPVYNDAGLLEGCLEALAQQSYPGKFETIVVDNGEIFSLEAIARRFPNVNFLWEPTPGSYQARNYAIRRSRGEVLAFTDADCRPHRDWLTNGVRALVADPGIGLVGGRVSVVQSTQGRPAMAELFDIVTAFPQKMYIETGNFAVTANMITRRKVIEQIGEFNAQLKSSGDKDFGVRVAAAGYRLVYVDDAVVEHPARSSNDEIFRKIRRSVGGSRDREPDWVSCMRFAIRFAIPPRRAIWHALTVRDPQLTVGKRIGVVGYCVLANWTRSVERVRLQISKAASARE</sequence>
<dbReference type="AlphaFoldDB" id="A0A2T5FV47"/>
<evidence type="ECO:0000313" key="6">
    <source>
        <dbReference type="Proteomes" id="UP000244162"/>
    </source>
</evidence>
<dbReference type="InterPro" id="IPR001173">
    <property type="entry name" value="Glyco_trans_2-like"/>
</dbReference>
<evidence type="ECO:0000256" key="2">
    <source>
        <dbReference type="ARBA" id="ARBA00022676"/>
    </source>
</evidence>
<reference evidence="5 6" key="1">
    <citation type="submission" date="2017-09" db="EMBL/GenBank/DDBJ databases">
        <title>Sphingomonas panjinensis sp.nov., isolated from oil-contaminated soil.</title>
        <authorList>
            <person name="Wang L."/>
            <person name="Chen L."/>
        </authorList>
    </citation>
    <scope>NUCLEOTIDE SEQUENCE [LARGE SCALE GENOMIC DNA]</scope>
    <source>
        <strain evidence="5 6">FW-11</strain>
    </source>
</reference>
<keyword evidence="3 5" id="KW-0808">Transferase</keyword>
<dbReference type="Pfam" id="PF00535">
    <property type="entry name" value="Glycos_transf_2"/>
    <property type="match status" value="1"/>
</dbReference>
<gene>
    <name evidence="5" type="ORF">CLG96_15585</name>
</gene>
<dbReference type="PANTHER" id="PTHR43179:SF12">
    <property type="entry name" value="GALACTOFURANOSYLTRANSFERASE GLFT2"/>
    <property type="match status" value="1"/>
</dbReference>
<dbReference type="PANTHER" id="PTHR43179">
    <property type="entry name" value="RHAMNOSYLTRANSFERASE WBBL"/>
    <property type="match status" value="1"/>
</dbReference>
<comment type="similarity">
    <text evidence="1">Belongs to the glycosyltransferase 2 family.</text>
</comment>
<organism evidence="5 6">
    <name type="scientific">Sphingomonas oleivorans</name>
    <dbReference type="NCBI Taxonomy" id="1735121"/>
    <lineage>
        <taxon>Bacteria</taxon>
        <taxon>Pseudomonadati</taxon>
        <taxon>Pseudomonadota</taxon>
        <taxon>Alphaproteobacteria</taxon>
        <taxon>Sphingomonadales</taxon>
        <taxon>Sphingomonadaceae</taxon>
        <taxon>Sphingomonas</taxon>
    </lineage>
</organism>
<comment type="caution">
    <text evidence="5">The sequence shown here is derived from an EMBL/GenBank/DDBJ whole genome shotgun (WGS) entry which is preliminary data.</text>
</comment>
<dbReference type="SUPFAM" id="SSF53448">
    <property type="entry name" value="Nucleotide-diphospho-sugar transferases"/>
    <property type="match status" value="1"/>
</dbReference>
<protein>
    <submittedName>
        <fullName evidence="5">Glycosyl transferase family 2</fullName>
    </submittedName>
</protein>
<dbReference type="InterPro" id="IPR029044">
    <property type="entry name" value="Nucleotide-diphossugar_trans"/>
</dbReference>
<evidence type="ECO:0000256" key="1">
    <source>
        <dbReference type="ARBA" id="ARBA00006739"/>
    </source>
</evidence>
<dbReference type="Proteomes" id="UP000244162">
    <property type="component" value="Unassembled WGS sequence"/>
</dbReference>
<dbReference type="Gene3D" id="3.90.550.10">
    <property type="entry name" value="Spore Coat Polysaccharide Biosynthesis Protein SpsA, Chain A"/>
    <property type="match status" value="1"/>
</dbReference>
<keyword evidence="6" id="KW-1185">Reference proteome</keyword>
<feature type="domain" description="Glycosyltransferase 2-like" evidence="4">
    <location>
        <begin position="9"/>
        <end position="169"/>
    </location>
</feature>
<evidence type="ECO:0000256" key="3">
    <source>
        <dbReference type="ARBA" id="ARBA00022679"/>
    </source>
</evidence>
<dbReference type="OrthoDB" id="114108at2"/>
<dbReference type="RefSeq" id="WP_107969245.1">
    <property type="nucleotide sequence ID" value="NZ_NWBU01000015.1"/>
</dbReference>
<evidence type="ECO:0000313" key="5">
    <source>
        <dbReference type="EMBL" id="PTQ08606.1"/>
    </source>
</evidence>
<accession>A0A2T5FV47</accession>
<name>A0A2T5FV47_9SPHN</name>
<proteinExistence type="inferred from homology"/>
<dbReference type="EMBL" id="NWBU01000015">
    <property type="protein sequence ID" value="PTQ08606.1"/>
    <property type="molecule type" value="Genomic_DNA"/>
</dbReference>
<dbReference type="GO" id="GO:0016757">
    <property type="term" value="F:glycosyltransferase activity"/>
    <property type="evidence" value="ECO:0007669"/>
    <property type="project" value="UniProtKB-KW"/>
</dbReference>
<keyword evidence="2" id="KW-0328">Glycosyltransferase</keyword>